<evidence type="ECO:0000313" key="7">
    <source>
        <dbReference type="Ensembl" id="ENSCPRP00005018698.1"/>
    </source>
</evidence>
<dbReference type="GO" id="GO:0005615">
    <property type="term" value="C:extracellular space"/>
    <property type="evidence" value="ECO:0007669"/>
    <property type="project" value="TreeGrafter"/>
</dbReference>
<keyword evidence="3" id="KW-0732">Signal</keyword>
<dbReference type="Gene3D" id="2.60.40.10">
    <property type="entry name" value="Immunoglobulins"/>
    <property type="match status" value="1"/>
</dbReference>
<dbReference type="GO" id="GO:0030198">
    <property type="term" value="P:extracellular matrix organization"/>
    <property type="evidence" value="ECO:0007669"/>
    <property type="project" value="Ensembl"/>
</dbReference>
<dbReference type="Ensembl" id="ENSCPRT00005021885.1">
    <property type="protein sequence ID" value="ENSCPRP00005018698.1"/>
    <property type="gene ID" value="ENSCPRG00005013088.1"/>
</dbReference>
<feature type="domain" description="Ig-like" evidence="6">
    <location>
        <begin position="67"/>
        <end position="162"/>
    </location>
</feature>
<evidence type="ECO:0000256" key="1">
    <source>
        <dbReference type="ARBA" id="ARBA00004613"/>
    </source>
</evidence>
<dbReference type="InterPro" id="IPR003598">
    <property type="entry name" value="Ig_sub2"/>
</dbReference>
<dbReference type="InterPro" id="IPR011390">
    <property type="entry name" value="IGFBP_rP_mac25"/>
</dbReference>
<dbReference type="Proteomes" id="UP000594220">
    <property type="component" value="Unplaced"/>
</dbReference>
<dbReference type="InterPro" id="IPR013098">
    <property type="entry name" value="Ig_I-set"/>
</dbReference>
<comment type="subcellular location">
    <subcellularLocation>
        <location evidence="1">Secreted</location>
    </subcellularLocation>
</comment>
<dbReference type="PANTHER" id="PTHR14186">
    <property type="entry name" value="INSULIN-LIKE GROWTH FACTOR BINDING PROTEIN-RELATED"/>
    <property type="match status" value="1"/>
</dbReference>
<protein>
    <submittedName>
        <fullName evidence="7">Kazal type serine peptidase inhibitor domain 1</fullName>
    </submittedName>
</protein>
<dbReference type="InterPro" id="IPR013783">
    <property type="entry name" value="Ig-like_fold"/>
</dbReference>
<reference evidence="7" key="2">
    <citation type="submission" date="2025-09" db="UniProtKB">
        <authorList>
            <consortium name="Ensembl"/>
        </authorList>
    </citation>
    <scope>IDENTIFICATION</scope>
</reference>
<evidence type="ECO:0000313" key="8">
    <source>
        <dbReference type="Proteomes" id="UP000594220"/>
    </source>
</evidence>
<dbReference type="GO" id="GO:0009966">
    <property type="term" value="P:regulation of signal transduction"/>
    <property type="evidence" value="ECO:0007669"/>
    <property type="project" value="TreeGrafter"/>
</dbReference>
<dbReference type="PANTHER" id="PTHR14186:SF21">
    <property type="entry name" value="KAZAL-TYPE SERINE PROTEASE INHIBITOR DOMAIN-CONTAINING PROTEIN 1"/>
    <property type="match status" value="1"/>
</dbReference>
<dbReference type="InterPro" id="IPR007110">
    <property type="entry name" value="Ig-like_dom"/>
</dbReference>
<name>A0A7M4FZA6_CROPO</name>
<reference evidence="7" key="1">
    <citation type="submission" date="2025-08" db="UniProtKB">
        <authorList>
            <consortium name="Ensembl"/>
        </authorList>
    </citation>
    <scope>IDENTIFICATION</scope>
</reference>
<gene>
    <name evidence="7" type="primary">KAZALD1</name>
</gene>
<evidence type="ECO:0000256" key="4">
    <source>
        <dbReference type="ARBA" id="ARBA00023157"/>
    </source>
</evidence>
<keyword evidence="4" id="KW-1015">Disulfide bond</keyword>
<dbReference type="GO" id="GO:0005520">
    <property type="term" value="F:insulin-like growth factor binding"/>
    <property type="evidence" value="ECO:0007669"/>
    <property type="project" value="InterPro"/>
</dbReference>
<evidence type="ECO:0000259" key="6">
    <source>
        <dbReference type="PROSITE" id="PS50835"/>
    </source>
</evidence>
<dbReference type="InterPro" id="IPR003599">
    <property type="entry name" value="Ig_sub"/>
</dbReference>
<dbReference type="SMART" id="SM00408">
    <property type="entry name" value="IGc2"/>
    <property type="match status" value="1"/>
</dbReference>
<dbReference type="PROSITE" id="PS50835">
    <property type="entry name" value="IG_LIKE"/>
    <property type="match status" value="1"/>
</dbReference>
<sequence length="185" mass="20061">QSPRPAPGIAPGCGGPRVPPSCCSGLPGGRGTQPWWDRARELLATGPMRVGLAPDHVSPLPRPPAEPQILSPPYDVWNVTGQDVIFGCEVFAYPMASIEWRKDGTEMLLPGDDPHISFRGGPQKYEVTAWLQIQAVRVTDEGTYRCFARNKVGQAMALASLTVYCTAVIPVRRPQGLSFNRVLAV</sequence>
<accession>A0A7M4FZA6</accession>
<evidence type="ECO:0000256" key="2">
    <source>
        <dbReference type="ARBA" id="ARBA00022525"/>
    </source>
</evidence>
<dbReference type="GO" id="GO:0001558">
    <property type="term" value="P:regulation of cell growth"/>
    <property type="evidence" value="ECO:0007669"/>
    <property type="project" value="InterPro"/>
</dbReference>
<dbReference type="FunFam" id="2.60.40.10:FF:000032">
    <property type="entry name" value="palladin isoform X1"/>
    <property type="match status" value="1"/>
</dbReference>
<dbReference type="SMART" id="SM00409">
    <property type="entry name" value="IG"/>
    <property type="match status" value="1"/>
</dbReference>
<evidence type="ECO:0000256" key="3">
    <source>
        <dbReference type="ARBA" id="ARBA00022729"/>
    </source>
</evidence>
<dbReference type="Pfam" id="PF07679">
    <property type="entry name" value="I-set"/>
    <property type="match status" value="1"/>
</dbReference>
<keyword evidence="2" id="KW-0964">Secreted</keyword>
<dbReference type="SUPFAM" id="SSF48726">
    <property type="entry name" value="Immunoglobulin"/>
    <property type="match status" value="1"/>
</dbReference>
<dbReference type="GeneTree" id="ENSGT00530000063555"/>
<dbReference type="GO" id="GO:0005614">
    <property type="term" value="C:interstitial matrix"/>
    <property type="evidence" value="ECO:0007669"/>
    <property type="project" value="Ensembl"/>
</dbReference>
<dbReference type="InterPro" id="IPR036179">
    <property type="entry name" value="Ig-like_dom_sf"/>
</dbReference>
<organism evidence="7 8">
    <name type="scientific">Crocodylus porosus</name>
    <name type="common">Saltwater crocodile</name>
    <name type="synonym">Estuarine crocodile</name>
    <dbReference type="NCBI Taxonomy" id="8502"/>
    <lineage>
        <taxon>Eukaryota</taxon>
        <taxon>Metazoa</taxon>
        <taxon>Chordata</taxon>
        <taxon>Craniata</taxon>
        <taxon>Vertebrata</taxon>
        <taxon>Euteleostomi</taxon>
        <taxon>Archelosauria</taxon>
        <taxon>Archosauria</taxon>
        <taxon>Crocodylia</taxon>
        <taxon>Longirostres</taxon>
        <taxon>Crocodylidae</taxon>
        <taxon>Crocodylus</taxon>
    </lineage>
</organism>
<proteinExistence type="predicted"/>
<evidence type="ECO:0000256" key="5">
    <source>
        <dbReference type="ARBA" id="ARBA00023319"/>
    </source>
</evidence>
<keyword evidence="5" id="KW-0393">Immunoglobulin domain</keyword>
<keyword evidence="8" id="KW-1185">Reference proteome</keyword>
<dbReference type="AlphaFoldDB" id="A0A7M4FZA6"/>